<keyword evidence="1" id="KW-1133">Transmembrane helix</keyword>
<name>A0AAV5AN44_9AGAM</name>
<keyword evidence="3" id="KW-1185">Reference proteome</keyword>
<keyword evidence="1" id="KW-0472">Membrane</keyword>
<evidence type="ECO:0000256" key="1">
    <source>
        <dbReference type="SAM" id="Phobius"/>
    </source>
</evidence>
<reference evidence="2" key="1">
    <citation type="submission" date="2021-10" db="EMBL/GenBank/DDBJ databases">
        <title>De novo Genome Assembly of Clathrus columnatus (Basidiomycota, Fungi) Using Illumina and Nanopore Sequence Data.</title>
        <authorList>
            <person name="Ogiso-Tanaka E."/>
            <person name="Itagaki H."/>
            <person name="Hosoya T."/>
            <person name="Hosaka K."/>
        </authorList>
    </citation>
    <scope>NUCLEOTIDE SEQUENCE</scope>
    <source>
        <strain evidence="2">MO-923</strain>
    </source>
</reference>
<organism evidence="2 3">
    <name type="scientific">Clathrus columnatus</name>
    <dbReference type="NCBI Taxonomy" id="1419009"/>
    <lineage>
        <taxon>Eukaryota</taxon>
        <taxon>Fungi</taxon>
        <taxon>Dikarya</taxon>
        <taxon>Basidiomycota</taxon>
        <taxon>Agaricomycotina</taxon>
        <taxon>Agaricomycetes</taxon>
        <taxon>Phallomycetidae</taxon>
        <taxon>Phallales</taxon>
        <taxon>Clathraceae</taxon>
        <taxon>Clathrus</taxon>
    </lineage>
</organism>
<proteinExistence type="predicted"/>
<accession>A0AAV5AN44</accession>
<evidence type="ECO:0000313" key="2">
    <source>
        <dbReference type="EMBL" id="GJJ15217.1"/>
    </source>
</evidence>
<dbReference type="EMBL" id="BPWL01000010">
    <property type="protein sequence ID" value="GJJ15217.1"/>
    <property type="molecule type" value="Genomic_DNA"/>
</dbReference>
<protein>
    <submittedName>
        <fullName evidence="2">Uncharacterized protein</fullName>
    </submittedName>
</protein>
<keyword evidence="1" id="KW-0812">Transmembrane</keyword>
<evidence type="ECO:0000313" key="3">
    <source>
        <dbReference type="Proteomes" id="UP001050691"/>
    </source>
</evidence>
<dbReference type="Proteomes" id="UP001050691">
    <property type="component" value="Unassembled WGS sequence"/>
</dbReference>
<sequence>MLSWFKKKSDEDYEQVLASLALSIQKQQTQLSEIRLRERRATLLVTIWAFSAWAGYVALWWTGVLGQKGRGVKNAVWGLPVVIGPIVEKLERSLSEATKQDRRDQE</sequence>
<gene>
    <name evidence="2" type="ORF">Clacol_009493</name>
</gene>
<dbReference type="AlphaFoldDB" id="A0AAV5AN44"/>
<feature type="transmembrane region" description="Helical" evidence="1">
    <location>
        <begin position="41"/>
        <end position="61"/>
    </location>
</feature>
<comment type="caution">
    <text evidence="2">The sequence shown here is derived from an EMBL/GenBank/DDBJ whole genome shotgun (WGS) entry which is preliminary data.</text>
</comment>